<dbReference type="Gene3D" id="3.90.70.10">
    <property type="entry name" value="Cysteine proteinases"/>
    <property type="match status" value="1"/>
</dbReference>
<dbReference type="PANTHER" id="PTHR12411">
    <property type="entry name" value="CYSTEINE PROTEASE FAMILY C1-RELATED"/>
    <property type="match status" value="1"/>
</dbReference>
<dbReference type="InterPro" id="IPR039417">
    <property type="entry name" value="Peptidase_C1A_papain-like"/>
</dbReference>
<name>A0A7D9DX07_PARCT</name>
<dbReference type="PRINTS" id="PR00705">
    <property type="entry name" value="PAPAIN"/>
</dbReference>
<comment type="caution">
    <text evidence="3">The sequence shown here is derived from an EMBL/GenBank/DDBJ whole genome shotgun (WGS) entry which is preliminary data.</text>
</comment>
<dbReference type="InterPro" id="IPR038765">
    <property type="entry name" value="Papain-like_cys_pep_sf"/>
</dbReference>
<gene>
    <name evidence="3" type="ORF">PACLA_8A081883</name>
</gene>
<dbReference type="SMART" id="SM00645">
    <property type="entry name" value="Pept_C1"/>
    <property type="match status" value="1"/>
</dbReference>
<dbReference type="InterPro" id="IPR013128">
    <property type="entry name" value="Peptidase_C1A"/>
</dbReference>
<dbReference type="GO" id="GO:0008234">
    <property type="term" value="F:cysteine-type peptidase activity"/>
    <property type="evidence" value="ECO:0007669"/>
    <property type="project" value="InterPro"/>
</dbReference>
<proteinExistence type="inferred from homology"/>
<protein>
    <submittedName>
        <fullName evidence="3">Counting factor associated D-like</fullName>
    </submittedName>
</protein>
<organism evidence="3 4">
    <name type="scientific">Paramuricea clavata</name>
    <name type="common">Red gorgonian</name>
    <name type="synonym">Violescent sea-whip</name>
    <dbReference type="NCBI Taxonomy" id="317549"/>
    <lineage>
        <taxon>Eukaryota</taxon>
        <taxon>Metazoa</taxon>
        <taxon>Cnidaria</taxon>
        <taxon>Anthozoa</taxon>
        <taxon>Octocorallia</taxon>
        <taxon>Malacalcyonacea</taxon>
        <taxon>Plexauridae</taxon>
        <taxon>Paramuricea</taxon>
    </lineage>
</organism>
<dbReference type="EMBL" id="CACRXK020002523">
    <property type="protein sequence ID" value="CAB3994733.1"/>
    <property type="molecule type" value="Genomic_DNA"/>
</dbReference>
<comment type="similarity">
    <text evidence="1">Belongs to the peptidase C1 family.</text>
</comment>
<feature type="region of interest" description="Disordered" evidence="2">
    <location>
        <begin position="361"/>
        <end position="394"/>
    </location>
</feature>
<sequence>TEANLYKRNYFICKGQSLKQIYVICSIRETEQRLQGMRRRIHEFGFAASKGRTDLTLSSCTHYLVATNGVIGVLRASNADFDASYDKLFPRYYHATGMLTLPYDNIVEPFEAWYAGERNMSRIDYYYGMDKTIQRGDMDDHGLLFKIIPKHDDPEPSKTFFRSCWIRKVPSWDPIQGQSIIPTNLSEFKLQGVEYYKGQPCRKYVRKTVEYNKTNTYALYISDKEPHIPVKYEMLGYDDLLTSHYDHYILDYFTFSPWTFNFSVFKIPADTWCGKKARRIKSRYFINPMAEFVHFHHSNDEETEKHFKRFKKLHLKDYKHHHDNERRKHIFKHNLRFINSRNRRNTGYSLSVNHLSDLTEEEMESHRGMLSEDENDEESEGDIGRKKKKERRKEKKNILNLLHGRQFGKLPERLDWRDYGAVSPISSQGLCGSCWTFSIAAPIEAHHFFQTGKMIEISKQQIIDCSWGSGNHGCRGGFPAKALAWIIRNGVATRKSYGPYLGEEAYCHCGRKDNCTIIDDTKDFYRIKPNTVKTMKVALAKYGPISCSINADAKTLRFYSKGVYSDPDYIKKRTNHAMVCIGYGIEDNKEPYWILKNTWGPLWGDNGYIKISQKGNIANIHGGQLLTIKKNRQIPEFPYQSLKKIVNTTALRNFCTPPKATKFEKRPDLAEPFRELLVLNLILQGGREETLSHLPVADRREITESSPVNKRDVGFLTNRDNLNRSLLISNDSFKTSEGYYIVIRPIATIINDRRVFGRYCTVPQMNEFSRKCSGTTQRLGRLQKDNEDEVLSYHKMNHQFFAVSHYNVSNKVSYEYEGYFHMVVRCTYCIAFKIQEPSRFCCKNEMLYFGLLLANTRNFRLRSGVVLSIQASGVTIDGSIRTNGVGDVNEPFKFREEKQGSILRKLISNFLCVNYIQIAGNDASNEFTSRPTCARPV</sequence>
<feature type="non-terminal residue" evidence="3">
    <location>
        <position position="937"/>
    </location>
</feature>
<dbReference type="Pfam" id="PF08246">
    <property type="entry name" value="Inhibitor_I29"/>
    <property type="match status" value="1"/>
</dbReference>
<evidence type="ECO:0000313" key="3">
    <source>
        <dbReference type="EMBL" id="CAB3994733.1"/>
    </source>
</evidence>
<dbReference type="InterPro" id="IPR025661">
    <property type="entry name" value="Pept_asp_AS"/>
</dbReference>
<reference evidence="3" key="1">
    <citation type="submission" date="2020-04" db="EMBL/GenBank/DDBJ databases">
        <authorList>
            <person name="Alioto T."/>
            <person name="Alioto T."/>
            <person name="Gomez Garrido J."/>
        </authorList>
    </citation>
    <scope>NUCLEOTIDE SEQUENCE</scope>
    <source>
        <strain evidence="3">A484AB</strain>
    </source>
</reference>
<evidence type="ECO:0000256" key="1">
    <source>
        <dbReference type="ARBA" id="ARBA00008455"/>
    </source>
</evidence>
<dbReference type="AlphaFoldDB" id="A0A7D9DX07"/>
<accession>A0A7D9DX07</accession>
<evidence type="ECO:0000256" key="2">
    <source>
        <dbReference type="SAM" id="MobiDB-lite"/>
    </source>
</evidence>
<dbReference type="Pfam" id="PF00112">
    <property type="entry name" value="Peptidase_C1"/>
    <property type="match status" value="1"/>
</dbReference>
<dbReference type="SMART" id="SM00848">
    <property type="entry name" value="Inhibitor_I29"/>
    <property type="match status" value="1"/>
</dbReference>
<dbReference type="PROSITE" id="PS00640">
    <property type="entry name" value="THIOL_PROTEASE_ASN"/>
    <property type="match status" value="1"/>
</dbReference>
<feature type="non-terminal residue" evidence="3">
    <location>
        <position position="1"/>
    </location>
</feature>
<dbReference type="InterPro" id="IPR000668">
    <property type="entry name" value="Peptidase_C1A_C"/>
</dbReference>
<dbReference type="SUPFAM" id="SSF54001">
    <property type="entry name" value="Cysteine proteinases"/>
    <property type="match status" value="1"/>
</dbReference>
<feature type="compositionally biased region" description="Acidic residues" evidence="2">
    <location>
        <begin position="371"/>
        <end position="381"/>
    </location>
</feature>
<dbReference type="Proteomes" id="UP001152795">
    <property type="component" value="Unassembled WGS sequence"/>
</dbReference>
<dbReference type="InterPro" id="IPR013201">
    <property type="entry name" value="Prot_inhib_I29"/>
</dbReference>
<evidence type="ECO:0000313" key="4">
    <source>
        <dbReference type="Proteomes" id="UP001152795"/>
    </source>
</evidence>
<dbReference type="GO" id="GO:0006508">
    <property type="term" value="P:proteolysis"/>
    <property type="evidence" value="ECO:0007669"/>
    <property type="project" value="InterPro"/>
</dbReference>
<keyword evidence="4" id="KW-1185">Reference proteome</keyword>
<feature type="compositionally biased region" description="Basic residues" evidence="2">
    <location>
        <begin position="385"/>
        <end position="394"/>
    </location>
</feature>
<dbReference type="CDD" id="cd02248">
    <property type="entry name" value="Peptidase_C1A"/>
    <property type="match status" value="1"/>
</dbReference>
<dbReference type="OrthoDB" id="65740at2759"/>